<dbReference type="Pfam" id="PF01817">
    <property type="entry name" value="CM_2"/>
    <property type="match status" value="1"/>
</dbReference>
<dbReference type="InterPro" id="IPR050106">
    <property type="entry name" value="HistidinolP_aminotransfase"/>
</dbReference>
<dbReference type="InterPro" id="IPR036979">
    <property type="entry name" value="CM_dom_sf"/>
</dbReference>
<gene>
    <name evidence="6" type="ORF">METZ01_LOCUS309007</name>
</gene>
<dbReference type="CDD" id="cd00609">
    <property type="entry name" value="AAT_like"/>
    <property type="match status" value="1"/>
</dbReference>
<evidence type="ECO:0000256" key="1">
    <source>
        <dbReference type="ARBA" id="ARBA00001933"/>
    </source>
</evidence>
<dbReference type="PROSITE" id="PS51168">
    <property type="entry name" value="CHORISMATE_MUT_2"/>
    <property type="match status" value="1"/>
</dbReference>
<keyword evidence="2" id="KW-0032">Aminotransferase</keyword>
<keyword evidence="4" id="KW-0663">Pyridoxal phosphate</keyword>
<dbReference type="InterPro" id="IPR002701">
    <property type="entry name" value="CM_II_prokaryot"/>
</dbReference>
<dbReference type="InterPro" id="IPR015424">
    <property type="entry name" value="PyrdxlP-dep_Trfase"/>
</dbReference>
<dbReference type="InterPro" id="IPR001917">
    <property type="entry name" value="Aminotrans_II_pyridoxalP_BS"/>
</dbReference>
<keyword evidence="3" id="KW-0808">Transferase</keyword>
<comment type="cofactor">
    <cofactor evidence="1">
        <name>pyridoxal 5'-phosphate</name>
        <dbReference type="ChEBI" id="CHEBI:597326"/>
    </cofactor>
</comment>
<dbReference type="InterPro" id="IPR015421">
    <property type="entry name" value="PyrdxlP-dep_Trfase_major"/>
</dbReference>
<accession>A0A382N4S4</accession>
<dbReference type="AlphaFoldDB" id="A0A382N4S4"/>
<dbReference type="GO" id="GO:0004106">
    <property type="term" value="F:chorismate mutase activity"/>
    <property type="evidence" value="ECO:0007669"/>
    <property type="project" value="InterPro"/>
</dbReference>
<dbReference type="GO" id="GO:0030170">
    <property type="term" value="F:pyridoxal phosphate binding"/>
    <property type="evidence" value="ECO:0007669"/>
    <property type="project" value="InterPro"/>
</dbReference>
<proteinExistence type="predicted"/>
<dbReference type="GO" id="GO:0046417">
    <property type="term" value="P:chorismate metabolic process"/>
    <property type="evidence" value="ECO:0007669"/>
    <property type="project" value="InterPro"/>
</dbReference>
<evidence type="ECO:0000313" key="6">
    <source>
        <dbReference type="EMBL" id="SVC56153.1"/>
    </source>
</evidence>
<evidence type="ECO:0000256" key="3">
    <source>
        <dbReference type="ARBA" id="ARBA00022679"/>
    </source>
</evidence>
<evidence type="ECO:0000256" key="4">
    <source>
        <dbReference type="ARBA" id="ARBA00022898"/>
    </source>
</evidence>
<dbReference type="PANTHER" id="PTHR43643:SF3">
    <property type="entry name" value="HISTIDINOL-PHOSPHATE AMINOTRANSFERASE"/>
    <property type="match status" value="1"/>
</dbReference>
<name>A0A382N4S4_9ZZZZ</name>
<dbReference type="SUPFAM" id="SSF53383">
    <property type="entry name" value="PLP-dependent transferases"/>
    <property type="match status" value="1"/>
</dbReference>
<reference evidence="6" key="1">
    <citation type="submission" date="2018-05" db="EMBL/GenBank/DDBJ databases">
        <authorList>
            <person name="Lanie J.A."/>
            <person name="Ng W.-L."/>
            <person name="Kazmierczak K.M."/>
            <person name="Andrzejewski T.M."/>
            <person name="Davidsen T.M."/>
            <person name="Wayne K.J."/>
            <person name="Tettelin H."/>
            <person name="Glass J.I."/>
            <person name="Rusch D."/>
            <person name="Podicherti R."/>
            <person name="Tsui H.-C.T."/>
            <person name="Winkler M.E."/>
        </authorList>
    </citation>
    <scope>NUCLEOTIDE SEQUENCE</scope>
</reference>
<protein>
    <recommendedName>
        <fullName evidence="5">Chorismate mutase domain-containing protein</fullName>
    </recommendedName>
</protein>
<dbReference type="Gene3D" id="3.40.640.10">
    <property type="entry name" value="Type I PLP-dependent aspartate aminotransferase-like (Major domain)"/>
    <property type="match status" value="1"/>
</dbReference>
<dbReference type="SMART" id="SM00830">
    <property type="entry name" value="CM_2"/>
    <property type="match status" value="1"/>
</dbReference>
<dbReference type="EMBL" id="UINC01097992">
    <property type="protein sequence ID" value="SVC56153.1"/>
    <property type="molecule type" value="Genomic_DNA"/>
</dbReference>
<organism evidence="6">
    <name type="scientific">marine metagenome</name>
    <dbReference type="NCBI Taxonomy" id="408172"/>
    <lineage>
        <taxon>unclassified sequences</taxon>
        <taxon>metagenomes</taxon>
        <taxon>ecological metagenomes</taxon>
    </lineage>
</organism>
<dbReference type="PANTHER" id="PTHR43643">
    <property type="entry name" value="HISTIDINOL-PHOSPHATE AMINOTRANSFERASE 2"/>
    <property type="match status" value="1"/>
</dbReference>
<dbReference type="Gene3D" id="1.20.59.10">
    <property type="entry name" value="Chorismate mutase"/>
    <property type="match status" value="1"/>
</dbReference>
<feature type="non-terminal residue" evidence="6">
    <location>
        <position position="316"/>
    </location>
</feature>
<dbReference type="PROSITE" id="PS00599">
    <property type="entry name" value="AA_TRANSFER_CLASS_2"/>
    <property type="match status" value="1"/>
</dbReference>
<dbReference type="Pfam" id="PF00155">
    <property type="entry name" value="Aminotran_1_2"/>
    <property type="match status" value="1"/>
</dbReference>
<evidence type="ECO:0000259" key="5">
    <source>
        <dbReference type="PROSITE" id="PS51168"/>
    </source>
</evidence>
<evidence type="ECO:0000256" key="2">
    <source>
        <dbReference type="ARBA" id="ARBA00022576"/>
    </source>
</evidence>
<dbReference type="GO" id="GO:0008483">
    <property type="term" value="F:transaminase activity"/>
    <property type="evidence" value="ECO:0007669"/>
    <property type="project" value="UniProtKB-KW"/>
</dbReference>
<dbReference type="SUPFAM" id="SSF48600">
    <property type="entry name" value="Chorismate mutase II"/>
    <property type="match status" value="1"/>
</dbReference>
<sequence length="316" mass="35437">MQEKNIKSLRKEIDSIDDQLLELINQRTSIVDKLGILKKDSNSIVDKKREAEVISRLLNLHKGNFSRDSIVRIWREIFHTSANIQLKKNNILHSKRGVDSIKLYKGGVSKIQGIDKIIKLSSNESPFPPSEKVQEAYQRISDKLSKYPELTAESLQKAIANKHALKSDQIICGTGSDEVLIFTILTFCSPGDEVIHAQHGFEMYPILAKYAGAESVLASEIDYKISIDSIINSINDSTKIIFIANPNNPTGTYLNHIELRLLMSKVPSNIVVVIDTAYAEFADADDYDKTFSLADEYSNVLITRTFSKAYSLAGLR</sequence>
<dbReference type="InterPro" id="IPR015422">
    <property type="entry name" value="PyrdxlP-dep_Trfase_small"/>
</dbReference>
<dbReference type="InterPro" id="IPR004839">
    <property type="entry name" value="Aminotransferase_I/II_large"/>
</dbReference>
<dbReference type="Gene3D" id="3.90.1150.10">
    <property type="entry name" value="Aspartate Aminotransferase, domain 1"/>
    <property type="match status" value="1"/>
</dbReference>
<dbReference type="InterPro" id="IPR036263">
    <property type="entry name" value="Chorismate_II_sf"/>
</dbReference>
<feature type="domain" description="Chorismate mutase" evidence="5">
    <location>
        <begin position="1"/>
        <end position="89"/>
    </location>
</feature>